<dbReference type="GO" id="GO:0046872">
    <property type="term" value="F:metal ion binding"/>
    <property type="evidence" value="ECO:0007669"/>
    <property type="project" value="UniProtKB-KW"/>
</dbReference>
<evidence type="ECO:0000313" key="5">
    <source>
        <dbReference type="Proteomes" id="UP000324629"/>
    </source>
</evidence>
<evidence type="ECO:0000256" key="1">
    <source>
        <dbReference type="ARBA" id="ARBA00022723"/>
    </source>
</evidence>
<dbReference type="AlphaFoldDB" id="A0A5J4NUI2"/>
<dbReference type="SUPFAM" id="SSF109604">
    <property type="entry name" value="HD-domain/PDEase-like"/>
    <property type="match status" value="1"/>
</dbReference>
<evidence type="ECO:0000313" key="4">
    <source>
        <dbReference type="EMBL" id="KAA3679139.1"/>
    </source>
</evidence>
<feature type="domain" description="PDEase" evidence="3">
    <location>
        <begin position="1"/>
        <end position="42"/>
    </location>
</feature>
<sequence length="42" mass="4878">SELALIYNDRGVLENHHVSAIFRLIQDAEFDIFTGLNKDQFK</sequence>
<feature type="non-terminal residue" evidence="4">
    <location>
        <position position="42"/>
    </location>
</feature>
<comment type="caution">
    <text evidence="4">The sequence shown here is derived from an EMBL/GenBank/DDBJ whole genome shotgun (WGS) entry which is preliminary data.</text>
</comment>
<protein>
    <recommendedName>
        <fullName evidence="3">PDEase domain-containing protein</fullName>
    </recommendedName>
</protein>
<dbReference type="Proteomes" id="UP000324629">
    <property type="component" value="Unassembled WGS sequence"/>
</dbReference>
<gene>
    <name evidence="4" type="ORF">DEA37_0003084</name>
</gene>
<accession>A0A5J4NUI2</accession>
<keyword evidence="5" id="KW-1185">Reference proteome</keyword>
<reference evidence="4 5" key="1">
    <citation type="journal article" date="2019" name="Gigascience">
        <title>Whole-genome sequence of the oriental lung fluke Paragonimus westermani.</title>
        <authorList>
            <person name="Oey H."/>
            <person name="Zakrzewski M."/>
            <person name="Narain K."/>
            <person name="Devi K.R."/>
            <person name="Agatsuma T."/>
            <person name="Nawaratna S."/>
            <person name="Gobert G.N."/>
            <person name="Jones M.K."/>
            <person name="Ragan M.A."/>
            <person name="McManus D.P."/>
            <person name="Krause L."/>
        </authorList>
    </citation>
    <scope>NUCLEOTIDE SEQUENCE [LARGE SCALE GENOMIC DNA]</scope>
    <source>
        <strain evidence="4 5">IND2009</strain>
    </source>
</reference>
<evidence type="ECO:0000259" key="3">
    <source>
        <dbReference type="PROSITE" id="PS51845"/>
    </source>
</evidence>
<feature type="non-terminal residue" evidence="4">
    <location>
        <position position="1"/>
    </location>
</feature>
<dbReference type="InterPro" id="IPR002073">
    <property type="entry name" value="PDEase_catalytic_dom"/>
</dbReference>
<keyword evidence="2" id="KW-0378">Hydrolase</keyword>
<dbReference type="GO" id="GO:0007165">
    <property type="term" value="P:signal transduction"/>
    <property type="evidence" value="ECO:0007669"/>
    <property type="project" value="InterPro"/>
</dbReference>
<dbReference type="EMBL" id="QNGE01000835">
    <property type="protein sequence ID" value="KAA3679139.1"/>
    <property type="molecule type" value="Genomic_DNA"/>
</dbReference>
<evidence type="ECO:0000256" key="2">
    <source>
        <dbReference type="ARBA" id="ARBA00022801"/>
    </source>
</evidence>
<organism evidence="4 5">
    <name type="scientific">Paragonimus westermani</name>
    <dbReference type="NCBI Taxonomy" id="34504"/>
    <lineage>
        <taxon>Eukaryota</taxon>
        <taxon>Metazoa</taxon>
        <taxon>Spiralia</taxon>
        <taxon>Lophotrochozoa</taxon>
        <taxon>Platyhelminthes</taxon>
        <taxon>Trematoda</taxon>
        <taxon>Digenea</taxon>
        <taxon>Plagiorchiida</taxon>
        <taxon>Troglotremata</taxon>
        <taxon>Troglotrematidae</taxon>
        <taxon>Paragonimus</taxon>
    </lineage>
</organism>
<dbReference type="GO" id="GO:0004114">
    <property type="term" value="F:3',5'-cyclic-nucleotide phosphodiesterase activity"/>
    <property type="evidence" value="ECO:0007669"/>
    <property type="project" value="InterPro"/>
</dbReference>
<dbReference type="InterPro" id="IPR036971">
    <property type="entry name" value="PDEase_catalytic_dom_sf"/>
</dbReference>
<keyword evidence="1" id="KW-0479">Metal-binding</keyword>
<proteinExistence type="predicted"/>
<dbReference type="Gene3D" id="1.10.1300.10">
    <property type="entry name" value="3'5'-cyclic nucleotide phosphodiesterase, catalytic domain"/>
    <property type="match status" value="1"/>
</dbReference>
<dbReference type="PROSITE" id="PS51845">
    <property type="entry name" value="PDEASE_I_2"/>
    <property type="match status" value="1"/>
</dbReference>
<dbReference type="PANTHER" id="PTHR11347">
    <property type="entry name" value="CYCLIC NUCLEOTIDE PHOSPHODIESTERASE"/>
    <property type="match status" value="1"/>
</dbReference>
<dbReference type="Pfam" id="PF00233">
    <property type="entry name" value="PDEase_I"/>
    <property type="match status" value="1"/>
</dbReference>
<name>A0A5J4NUI2_9TREM</name>